<dbReference type="AlphaFoldDB" id="A0A834C801"/>
<sequence length="125" mass="14086">METTSSDWRVPSVRTLLLVEGTEKPCQSYHALLLTMAAGAGFLLLTLAWIAAEIWVKKHRHLHPKPHSSIYEEMSGKQQSSGTPQNNQEAHLQLEEASTPVYANTNIRQLQDNYYACPRLPALRC</sequence>
<feature type="region of interest" description="Disordered" evidence="1">
    <location>
        <begin position="66"/>
        <end position="95"/>
    </location>
</feature>
<accession>A0A834C801</accession>
<dbReference type="EMBL" id="WKFB01000489">
    <property type="protein sequence ID" value="KAF6721541.1"/>
    <property type="molecule type" value="Genomic_DNA"/>
</dbReference>
<keyword evidence="2" id="KW-0812">Transmembrane</keyword>
<evidence type="ECO:0000256" key="1">
    <source>
        <dbReference type="SAM" id="MobiDB-lite"/>
    </source>
</evidence>
<keyword evidence="2" id="KW-1133">Transmembrane helix</keyword>
<reference evidence="3" key="1">
    <citation type="journal article" name="BMC Genomics">
        <title>Long-read sequencing and de novo genome assembly of marine medaka (Oryzias melastigma).</title>
        <authorList>
            <person name="Liang P."/>
            <person name="Saqib H.S.A."/>
            <person name="Ni X."/>
            <person name="Shen Y."/>
        </authorList>
    </citation>
    <scope>NUCLEOTIDE SEQUENCE</scope>
    <source>
        <strain evidence="3">Bigg-433</strain>
    </source>
</reference>
<dbReference type="Proteomes" id="UP000646548">
    <property type="component" value="Unassembled WGS sequence"/>
</dbReference>
<name>A0A834C801_ORYME</name>
<feature type="transmembrane region" description="Helical" evidence="2">
    <location>
        <begin position="31"/>
        <end position="56"/>
    </location>
</feature>
<protein>
    <submittedName>
        <fullName evidence="3">Uncharacterized protein</fullName>
    </submittedName>
</protein>
<gene>
    <name evidence="3" type="ORF">FQA47_002179</name>
</gene>
<evidence type="ECO:0000313" key="3">
    <source>
        <dbReference type="EMBL" id="KAF6721541.1"/>
    </source>
</evidence>
<evidence type="ECO:0000313" key="4">
    <source>
        <dbReference type="Proteomes" id="UP000646548"/>
    </source>
</evidence>
<evidence type="ECO:0000256" key="2">
    <source>
        <dbReference type="SAM" id="Phobius"/>
    </source>
</evidence>
<comment type="caution">
    <text evidence="3">The sequence shown here is derived from an EMBL/GenBank/DDBJ whole genome shotgun (WGS) entry which is preliminary data.</text>
</comment>
<keyword evidence="2" id="KW-0472">Membrane</keyword>
<feature type="compositionally biased region" description="Polar residues" evidence="1">
    <location>
        <begin position="76"/>
        <end position="90"/>
    </location>
</feature>
<proteinExistence type="predicted"/>
<organism evidence="3 4">
    <name type="scientific">Oryzias melastigma</name>
    <name type="common">Marine medaka</name>
    <dbReference type="NCBI Taxonomy" id="30732"/>
    <lineage>
        <taxon>Eukaryota</taxon>
        <taxon>Metazoa</taxon>
        <taxon>Chordata</taxon>
        <taxon>Craniata</taxon>
        <taxon>Vertebrata</taxon>
        <taxon>Euteleostomi</taxon>
        <taxon>Actinopterygii</taxon>
        <taxon>Neopterygii</taxon>
        <taxon>Teleostei</taxon>
        <taxon>Neoteleostei</taxon>
        <taxon>Acanthomorphata</taxon>
        <taxon>Ovalentaria</taxon>
        <taxon>Atherinomorphae</taxon>
        <taxon>Beloniformes</taxon>
        <taxon>Adrianichthyidae</taxon>
        <taxon>Oryziinae</taxon>
        <taxon>Oryzias</taxon>
    </lineage>
</organism>